<dbReference type="InterPro" id="IPR005467">
    <property type="entry name" value="His_kinase_dom"/>
</dbReference>
<gene>
    <name evidence="12" type="ORF">KHU32_20565</name>
</gene>
<dbReference type="Gene3D" id="3.30.565.10">
    <property type="entry name" value="Histidine kinase-like ATPase, C-terminal domain"/>
    <property type="match status" value="1"/>
</dbReference>
<dbReference type="InterPro" id="IPR035965">
    <property type="entry name" value="PAS-like_dom_sf"/>
</dbReference>
<keyword evidence="4" id="KW-0808">Transferase</keyword>
<keyword evidence="8" id="KW-0902">Two-component regulatory system</keyword>
<keyword evidence="10" id="KW-0472">Membrane</keyword>
<keyword evidence="9" id="KW-0175">Coiled coil</keyword>
<dbReference type="SUPFAM" id="SSF55874">
    <property type="entry name" value="ATPase domain of HSP90 chaperone/DNA topoisomerase II/histidine kinase"/>
    <property type="match status" value="1"/>
</dbReference>
<dbReference type="InterPro" id="IPR003594">
    <property type="entry name" value="HATPase_dom"/>
</dbReference>
<dbReference type="PRINTS" id="PR00344">
    <property type="entry name" value="BCTRLSENSOR"/>
</dbReference>
<evidence type="ECO:0000256" key="5">
    <source>
        <dbReference type="ARBA" id="ARBA00022741"/>
    </source>
</evidence>
<protein>
    <recommendedName>
        <fullName evidence="2">histidine kinase</fullName>
        <ecNumber evidence="2">2.7.13.3</ecNumber>
    </recommendedName>
</protein>
<dbReference type="InterPro" id="IPR036097">
    <property type="entry name" value="HisK_dim/P_sf"/>
</dbReference>
<feature type="transmembrane region" description="Helical" evidence="10">
    <location>
        <begin position="17"/>
        <end position="42"/>
    </location>
</feature>
<sequence>MIARGWPLRGPRLNEGAAIYLSLVGLFFLAASVPVVTAWRAFTSTQHLAQQRVDGLARTALIGAGLQVQRSLETVRAFQALAQAQLVLPSGRLAAPADALDLHLRGMVQSRPSLVDLIVFDGAGSPLWSAGTSSTTQARGTVTACWDHLGSLDEIQIGRPRRAATQQLPVVCLREAVRGPTGDVLGFVAGIFDAERLSLRLRDALGDNAGVTTLLRNDGAIVARSDNPRLHVGAVVPERAMLDARGPQGLIRTSSAIDGRPLHLAWRQLDGTQMIVMAGIDPTSYVAQAEAERRHGIAMLAVGLLLMAAAFMAVASSLDRRRGLAELERAQESLERDEAEHTRLLSTFDPQPSAAYRGKIDEEGDLDDQEIGPEMLRLTGGADLPVMPGGAAARRAFFRRVLEFGEHVREYRLRMADGTGLWIRERCRIVGWVSPTEAEVVGVVTDIEEERRMRAQAEASARLTVLGQMAASIAHEISQPLAAISIAAEVTLAHLVVPGDTAKAKRYVENIVRQVDRMRDIAKHLRTFSRTDDGPLDEVPLEDVVRGALEVVGASLRQDGVVVHHPDLDGLPSVQGRLIPLEQVLVNLLVNARDAMMHLPTVQRVVSIDIEPSPDADWITIFVRDRGHGLPEGIDQHAFEPFFTTKPPGQGTGLGLSIAYGTILGFGGEITLGNRSGGGAEVVIRLRLLPAPEAAGSTSLEKLPSTVARDGAKMGHLC</sequence>
<keyword evidence="7" id="KW-0067">ATP-binding</keyword>
<dbReference type="PROSITE" id="PS50109">
    <property type="entry name" value="HIS_KIN"/>
    <property type="match status" value="1"/>
</dbReference>
<keyword evidence="13" id="KW-1185">Reference proteome</keyword>
<dbReference type="Proteomes" id="UP000766336">
    <property type="component" value="Unassembled WGS sequence"/>
</dbReference>
<comment type="caution">
    <text evidence="12">The sequence shown here is derived from an EMBL/GenBank/DDBJ whole genome shotgun (WGS) entry which is preliminary data.</text>
</comment>
<dbReference type="PANTHER" id="PTHR43065">
    <property type="entry name" value="SENSOR HISTIDINE KINASE"/>
    <property type="match status" value="1"/>
</dbReference>
<evidence type="ECO:0000256" key="6">
    <source>
        <dbReference type="ARBA" id="ARBA00022777"/>
    </source>
</evidence>
<dbReference type="RefSeq" id="WP_213672034.1">
    <property type="nucleotide sequence ID" value="NZ_JAHCDA010000004.1"/>
</dbReference>
<evidence type="ECO:0000256" key="8">
    <source>
        <dbReference type="ARBA" id="ARBA00023012"/>
    </source>
</evidence>
<dbReference type="Gene3D" id="3.30.450.20">
    <property type="entry name" value="PAS domain"/>
    <property type="match status" value="3"/>
</dbReference>
<dbReference type="SUPFAM" id="SSF55785">
    <property type="entry name" value="PYP-like sensor domain (PAS domain)"/>
    <property type="match status" value="1"/>
</dbReference>
<feature type="coiled-coil region" evidence="9">
    <location>
        <begin position="320"/>
        <end position="347"/>
    </location>
</feature>
<keyword evidence="3" id="KW-0597">Phosphoprotein</keyword>
<dbReference type="Gene3D" id="1.10.287.130">
    <property type="match status" value="1"/>
</dbReference>
<keyword evidence="10" id="KW-1133">Transmembrane helix</keyword>
<accession>A0ABS5QIE2</accession>
<evidence type="ECO:0000256" key="1">
    <source>
        <dbReference type="ARBA" id="ARBA00000085"/>
    </source>
</evidence>
<dbReference type="PANTHER" id="PTHR43065:SF46">
    <property type="entry name" value="C4-DICARBOXYLATE TRANSPORT SENSOR PROTEIN DCTB"/>
    <property type="match status" value="1"/>
</dbReference>
<dbReference type="CDD" id="cd12915">
    <property type="entry name" value="PDC2_DGC_like"/>
    <property type="match status" value="1"/>
</dbReference>
<dbReference type="InterPro" id="IPR004358">
    <property type="entry name" value="Sig_transdc_His_kin-like_C"/>
</dbReference>
<name>A0ABS5QIE2_9PROT</name>
<comment type="catalytic activity">
    <reaction evidence="1">
        <text>ATP + protein L-histidine = ADP + protein N-phospho-L-histidine.</text>
        <dbReference type="EC" id="2.7.13.3"/>
    </reaction>
</comment>
<keyword evidence="10" id="KW-0812">Transmembrane</keyword>
<evidence type="ECO:0000256" key="2">
    <source>
        <dbReference type="ARBA" id="ARBA00012438"/>
    </source>
</evidence>
<evidence type="ECO:0000259" key="11">
    <source>
        <dbReference type="PROSITE" id="PS50109"/>
    </source>
</evidence>
<evidence type="ECO:0000313" key="13">
    <source>
        <dbReference type="Proteomes" id="UP000766336"/>
    </source>
</evidence>
<dbReference type="SUPFAM" id="SSF47384">
    <property type="entry name" value="Homodimeric domain of signal transducing histidine kinase"/>
    <property type="match status" value="1"/>
</dbReference>
<dbReference type="SMART" id="SM00388">
    <property type="entry name" value="HisKA"/>
    <property type="match status" value="1"/>
</dbReference>
<dbReference type="SMART" id="SM00086">
    <property type="entry name" value="PAC"/>
    <property type="match status" value="1"/>
</dbReference>
<dbReference type="InterPro" id="IPR003661">
    <property type="entry name" value="HisK_dim/P_dom"/>
</dbReference>
<dbReference type="EC" id="2.7.13.3" evidence="2"/>
<dbReference type="EMBL" id="JAHCDA010000004">
    <property type="protein sequence ID" value="MBS7813347.1"/>
    <property type="molecule type" value="Genomic_DNA"/>
</dbReference>
<keyword evidence="5" id="KW-0547">Nucleotide-binding</keyword>
<dbReference type="InterPro" id="IPR036890">
    <property type="entry name" value="HATPase_C_sf"/>
</dbReference>
<dbReference type="CDD" id="cd00082">
    <property type="entry name" value="HisKA"/>
    <property type="match status" value="1"/>
</dbReference>
<feature type="transmembrane region" description="Helical" evidence="10">
    <location>
        <begin position="297"/>
        <end position="318"/>
    </location>
</feature>
<reference evidence="12 13" key="1">
    <citation type="submission" date="2021-05" db="EMBL/GenBank/DDBJ databases">
        <title>Roseococcus sp. XZZS9, whole genome shotgun sequencing project.</title>
        <authorList>
            <person name="Zhao G."/>
            <person name="Shen L."/>
        </authorList>
    </citation>
    <scope>NUCLEOTIDE SEQUENCE [LARGE SCALE GENOMIC DNA]</scope>
    <source>
        <strain evidence="12 13">XZZS9</strain>
    </source>
</reference>
<evidence type="ECO:0000256" key="7">
    <source>
        <dbReference type="ARBA" id="ARBA00022840"/>
    </source>
</evidence>
<evidence type="ECO:0000256" key="9">
    <source>
        <dbReference type="SAM" id="Coils"/>
    </source>
</evidence>
<evidence type="ECO:0000256" key="10">
    <source>
        <dbReference type="SAM" id="Phobius"/>
    </source>
</evidence>
<organism evidence="12 13">
    <name type="scientific">Roseococcus pinisoli</name>
    <dbReference type="NCBI Taxonomy" id="2835040"/>
    <lineage>
        <taxon>Bacteria</taxon>
        <taxon>Pseudomonadati</taxon>
        <taxon>Pseudomonadota</taxon>
        <taxon>Alphaproteobacteria</taxon>
        <taxon>Acetobacterales</taxon>
        <taxon>Roseomonadaceae</taxon>
        <taxon>Roseococcus</taxon>
    </lineage>
</organism>
<dbReference type="Pfam" id="PF00512">
    <property type="entry name" value="HisKA"/>
    <property type="match status" value="1"/>
</dbReference>
<proteinExistence type="predicted"/>
<evidence type="ECO:0000313" key="12">
    <source>
        <dbReference type="EMBL" id="MBS7813347.1"/>
    </source>
</evidence>
<dbReference type="Pfam" id="PF02518">
    <property type="entry name" value="HATPase_c"/>
    <property type="match status" value="1"/>
</dbReference>
<evidence type="ECO:0000256" key="3">
    <source>
        <dbReference type="ARBA" id="ARBA00022553"/>
    </source>
</evidence>
<feature type="domain" description="Histidine kinase" evidence="11">
    <location>
        <begin position="472"/>
        <end position="690"/>
    </location>
</feature>
<dbReference type="InterPro" id="IPR001610">
    <property type="entry name" value="PAC"/>
</dbReference>
<keyword evidence="6" id="KW-0418">Kinase</keyword>
<dbReference type="SMART" id="SM00387">
    <property type="entry name" value="HATPase_c"/>
    <property type="match status" value="1"/>
</dbReference>
<evidence type="ECO:0000256" key="4">
    <source>
        <dbReference type="ARBA" id="ARBA00022679"/>
    </source>
</evidence>